<feature type="coiled-coil region" evidence="2">
    <location>
        <begin position="186"/>
        <end position="268"/>
    </location>
</feature>
<keyword evidence="7" id="KW-1185">Reference proteome</keyword>
<evidence type="ECO:0000313" key="6">
    <source>
        <dbReference type="EMBL" id="KAA8516173.1"/>
    </source>
</evidence>
<dbReference type="GO" id="GO:0034272">
    <property type="term" value="C:phosphatidylinositol 3-kinase complex, class III, type II"/>
    <property type="evidence" value="ECO:0007669"/>
    <property type="project" value="TreeGrafter"/>
</dbReference>
<dbReference type="GO" id="GO:0000045">
    <property type="term" value="P:autophagosome assembly"/>
    <property type="evidence" value="ECO:0007669"/>
    <property type="project" value="TreeGrafter"/>
</dbReference>
<dbReference type="InterPro" id="IPR038274">
    <property type="entry name" value="Atg6/Beclin_C_sf"/>
</dbReference>
<protein>
    <recommendedName>
        <fullName evidence="8">Beclin 1 protein</fullName>
    </recommendedName>
</protein>
<dbReference type="GO" id="GO:0000407">
    <property type="term" value="C:phagophore assembly site"/>
    <property type="evidence" value="ECO:0007669"/>
    <property type="project" value="TreeGrafter"/>
</dbReference>
<feature type="region of interest" description="Disordered" evidence="3">
    <location>
        <begin position="81"/>
        <end position="107"/>
    </location>
</feature>
<evidence type="ECO:0008006" key="8">
    <source>
        <dbReference type="Google" id="ProtNLM"/>
    </source>
</evidence>
<comment type="similarity">
    <text evidence="1">Belongs to the beclin family.</text>
</comment>
<reference evidence="6 7" key="1">
    <citation type="submission" date="2019-09" db="EMBL/GenBank/DDBJ databases">
        <title>A chromosome-level genome assembly of the Chinese tupelo Nyssa sinensis.</title>
        <authorList>
            <person name="Yang X."/>
            <person name="Kang M."/>
            <person name="Yang Y."/>
            <person name="Xiong H."/>
            <person name="Wang M."/>
            <person name="Zhang Z."/>
            <person name="Wang Z."/>
            <person name="Wu H."/>
            <person name="Ma T."/>
            <person name="Liu J."/>
            <person name="Xi Z."/>
        </authorList>
    </citation>
    <scope>NUCLEOTIDE SEQUENCE [LARGE SCALE GENOMIC DNA]</scope>
    <source>
        <strain evidence="6">J267</strain>
        <tissue evidence="6">Leaf</tissue>
    </source>
</reference>
<dbReference type="InterPro" id="IPR007243">
    <property type="entry name" value="Atg6/Beclin"/>
</dbReference>
<evidence type="ECO:0000259" key="4">
    <source>
        <dbReference type="Pfam" id="PF04111"/>
    </source>
</evidence>
<gene>
    <name evidence="6" type="ORF">F0562_019352</name>
</gene>
<dbReference type="PANTHER" id="PTHR12768:SF4">
    <property type="entry name" value="BECLIN-1"/>
    <property type="match status" value="1"/>
</dbReference>
<accession>A0A5J4ZBS0</accession>
<feature type="domain" description="Atg6/beclin coiled-coil" evidence="5">
    <location>
        <begin position="176"/>
        <end position="304"/>
    </location>
</feature>
<dbReference type="InterPro" id="IPR040455">
    <property type="entry name" value="Atg6_BARA"/>
</dbReference>
<dbReference type="GO" id="GO:0030674">
    <property type="term" value="F:protein-macromolecule adaptor activity"/>
    <property type="evidence" value="ECO:0007669"/>
    <property type="project" value="TreeGrafter"/>
</dbReference>
<name>A0A5J4ZBS0_9ASTE</name>
<sequence>MKNNSLADKGRTLPVDPNLPRWVCQNCRHSLCIVGVDSYADKFLNDSSSRSGMQSSSIHGAGSVLGSTRMDHSFVVLPKQRNQAPGVPSRPRSGAIQTDTSPSGKAMEESFVVLPPPAASVYKCESGSVGGGTPLPSPEGGSTAPMQPNNSGFHSTITVLKRAFDIATTQTQVEQPLCLECMRVLSDKLDKEVEDVNRDIKAYEACLQRLEGEARNVLSEADFLKEKLKIEEEERKLEAAIEETEKQCAEVTAELKELELKSSRFKELEERYWHEFNNFQFQLISHQEERDAILAKIEVSQAHLELLKRTNVLNDAFPIWHDGEFGTINNFRLGRLPKIPVEWDEINAAWGQACLLLHTMAAIFPAKIPIPDKNSPYGELSSNFRQLQQYL</sequence>
<dbReference type="Gene3D" id="1.10.418.40">
    <property type="entry name" value="Autophagy protein 6/Beclin 1"/>
    <property type="match status" value="1"/>
</dbReference>
<keyword evidence="2" id="KW-0175">Coiled coil</keyword>
<evidence type="ECO:0000256" key="3">
    <source>
        <dbReference type="SAM" id="MobiDB-lite"/>
    </source>
</evidence>
<dbReference type="GO" id="GO:0034271">
    <property type="term" value="C:phosphatidylinositol 3-kinase complex, class III, type I"/>
    <property type="evidence" value="ECO:0007669"/>
    <property type="project" value="TreeGrafter"/>
</dbReference>
<dbReference type="EMBL" id="CM018052">
    <property type="protein sequence ID" value="KAA8516173.1"/>
    <property type="molecule type" value="Genomic_DNA"/>
</dbReference>
<dbReference type="GO" id="GO:0045324">
    <property type="term" value="P:late endosome to vacuole transport"/>
    <property type="evidence" value="ECO:0007669"/>
    <property type="project" value="TreeGrafter"/>
</dbReference>
<evidence type="ECO:0000256" key="2">
    <source>
        <dbReference type="SAM" id="Coils"/>
    </source>
</evidence>
<dbReference type="GO" id="GO:0006995">
    <property type="term" value="P:cellular response to nitrogen starvation"/>
    <property type="evidence" value="ECO:0007669"/>
    <property type="project" value="TreeGrafter"/>
</dbReference>
<evidence type="ECO:0000313" key="7">
    <source>
        <dbReference type="Proteomes" id="UP000325577"/>
    </source>
</evidence>
<proteinExistence type="inferred from homology"/>
<dbReference type="GO" id="GO:0043548">
    <property type="term" value="F:phosphatidylinositol 3-kinase binding"/>
    <property type="evidence" value="ECO:0007669"/>
    <property type="project" value="TreeGrafter"/>
</dbReference>
<dbReference type="GO" id="GO:0000423">
    <property type="term" value="P:mitophagy"/>
    <property type="evidence" value="ECO:0007669"/>
    <property type="project" value="TreeGrafter"/>
</dbReference>
<dbReference type="PANTHER" id="PTHR12768">
    <property type="entry name" value="BECLIN 1"/>
    <property type="match status" value="1"/>
</dbReference>
<feature type="domain" description="Atg6 BARA" evidence="4">
    <location>
        <begin position="307"/>
        <end position="368"/>
    </location>
</feature>
<evidence type="ECO:0000256" key="1">
    <source>
        <dbReference type="ARBA" id="ARBA00005965"/>
    </source>
</evidence>
<organism evidence="6 7">
    <name type="scientific">Nyssa sinensis</name>
    <dbReference type="NCBI Taxonomy" id="561372"/>
    <lineage>
        <taxon>Eukaryota</taxon>
        <taxon>Viridiplantae</taxon>
        <taxon>Streptophyta</taxon>
        <taxon>Embryophyta</taxon>
        <taxon>Tracheophyta</taxon>
        <taxon>Spermatophyta</taxon>
        <taxon>Magnoliopsida</taxon>
        <taxon>eudicotyledons</taxon>
        <taxon>Gunneridae</taxon>
        <taxon>Pentapetalae</taxon>
        <taxon>asterids</taxon>
        <taxon>Cornales</taxon>
        <taxon>Nyssaceae</taxon>
        <taxon>Nyssa</taxon>
    </lineage>
</organism>
<dbReference type="Pfam" id="PF17675">
    <property type="entry name" value="APG6_N"/>
    <property type="match status" value="1"/>
</dbReference>
<evidence type="ECO:0000259" key="5">
    <source>
        <dbReference type="Pfam" id="PF17675"/>
    </source>
</evidence>
<dbReference type="OrthoDB" id="20368at2759"/>
<dbReference type="Proteomes" id="UP000325577">
    <property type="component" value="Linkage Group LG9"/>
</dbReference>
<dbReference type="InterPro" id="IPR041691">
    <property type="entry name" value="Atg6/beclin_CC"/>
</dbReference>
<dbReference type="Pfam" id="PF04111">
    <property type="entry name" value="APG6"/>
    <property type="match status" value="1"/>
</dbReference>
<dbReference type="Gene3D" id="6.10.250.3110">
    <property type="match status" value="1"/>
</dbReference>
<dbReference type="AlphaFoldDB" id="A0A5J4ZBS0"/>